<feature type="compositionally biased region" description="Polar residues" evidence="3">
    <location>
        <begin position="1"/>
        <end position="10"/>
    </location>
</feature>
<feature type="region of interest" description="Disordered" evidence="3">
    <location>
        <begin position="301"/>
        <end position="320"/>
    </location>
</feature>
<dbReference type="PANTHER" id="PTHR10763:SF26">
    <property type="entry name" value="CELL DIVISION CONTROL PROTEIN 6 HOMOLOG"/>
    <property type="match status" value="1"/>
</dbReference>
<feature type="compositionally biased region" description="Low complexity" evidence="3">
    <location>
        <begin position="498"/>
        <end position="523"/>
    </location>
</feature>
<dbReference type="GO" id="GO:0003688">
    <property type="term" value="F:DNA replication origin binding"/>
    <property type="evidence" value="ECO:0007669"/>
    <property type="project" value="TreeGrafter"/>
</dbReference>
<dbReference type="Pfam" id="PF13401">
    <property type="entry name" value="AAA_22"/>
    <property type="match status" value="1"/>
</dbReference>
<feature type="compositionally biased region" description="Low complexity" evidence="3">
    <location>
        <begin position="21"/>
        <end position="35"/>
    </location>
</feature>
<dbReference type="InterPro" id="IPR049945">
    <property type="entry name" value="AAA_22"/>
</dbReference>
<dbReference type="GO" id="GO:0005634">
    <property type="term" value="C:nucleus"/>
    <property type="evidence" value="ECO:0007669"/>
    <property type="project" value="TreeGrafter"/>
</dbReference>
<proteinExistence type="inferred from homology"/>
<dbReference type="Gene3D" id="1.10.8.60">
    <property type="match status" value="1"/>
</dbReference>
<dbReference type="InterPro" id="IPR054425">
    <property type="entry name" value="Cdc6_ORC1-like_ATPase_lid"/>
</dbReference>
<gene>
    <name evidence="5" type="ORF">FIBSPDRAFT_933709</name>
</gene>
<dbReference type="SMART" id="SM00382">
    <property type="entry name" value="AAA"/>
    <property type="match status" value="1"/>
</dbReference>
<dbReference type="InterPro" id="IPR003593">
    <property type="entry name" value="AAA+_ATPase"/>
</dbReference>
<evidence type="ECO:0000313" key="5">
    <source>
        <dbReference type="EMBL" id="KZP17941.1"/>
    </source>
</evidence>
<protein>
    <recommendedName>
        <fullName evidence="4">AAA+ ATPase domain-containing protein</fullName>
    </recommendedName>
</protein>
<feature type="domain" description="AAA+ ATPase" evidence="4">
    <location>
        <begin position="171"/>
        <end position="350"/>
    </location>
</feature>
<dbReference type="GO" id="GO:0033314">
    <property type="term" value="P:mitotic DNA replication checkpoint signaling"/>
    <property type="evidence" value="ECO:0007669"/>
    <property type="project" value="TreeGrafter"/>
</dbReference>
<evidence type="ECO:0000256" key="2">
    <source>
        <dbReference type="ARBA" id="ARBA00022705"/>
    </source>
</evidence>
<dbReference type="Proteomes" id="UP000076532">
    <property type="component" value="Unassembled WGS sequence"/>
</dbReference>
<dbReference type="AlphaFoldDB" id="A0A166GL16"/>
<feature type="region of interest" description="Disordered" evidence="3">
    <location>
        <begin position="476"/>
        <end position="523"/>
    </location>
</feature>
<dbReference type="GO" id="GO:0006270">
    <property type="term" value="P:DNA replication initiation"/>
    <property type="evidence" value="ECO:0007669"/>
    <property type="project" value="TreeGrafter"/>
</dbReference>
<sequence length="680" mass="69252">MQTRRSTRSSVLGKRPHAPDTVVSSSPVSSASTSTYDHPPTPDLTPICKRARTSLNLVEGDWNKENVAPASCGEIVTTTTASPRSLRRAASDFGGTPTRARPATLRHAATSDLLLNALATPPPTPAPTALLSLHARARALLRATTTTDGEGALAGREDERATIRAFLDCDNAGVLYISGAPGSGKTALVTSVLAAMPGEARHEALFVNCMALDGPDALWARLLEELGPSAPAGKGKGRGKKAQVGGREGVIAALKALPSTCVLVLDELDAVPSATLGAIFALPTSAPVRIVGIANTHTLSAASSTPTVSPSTSTSSTPEPAQVQTLHFAPYTPAQLREILSARLAPLPADAQKELFAGPTLGLLTKKVAALTGDVRVLFSVLRGAIEAAHTAASASPTLAADDENPLNTPALRVTVTPAHVLAALKTHAASSSTNTSPASSSAIVETVRALGLNAQLALLALLIAARRLAAGLPLAGPAPSPARTPMSTPKKPRSPTKRSFPSPSKSPTKSASASTLSAPTSAGAAGLDTTALHASYTALLARAEAFAPVSRSEFGDVLGMLEGAGLVALSSASAGGASPAGSPRKLVRTSSFGGSKALGGKSAGGGAVAVAEGVRSDELLRGLGIEQEEGAKGVREEEVCAIWERERVRLVRDEKALQAALTRAGMVARGEVFGDAMED</sequence>
<comment type="similarity">
    <text evidence="1">Belongs to the CDC6/cdc18 family.</text>
</comment>
<feature type="region of interest" description="Disordered" evidence="3">
    <location>
        <begin position="1"/>
        <end position="45"/>
    </location>
</feature>
<name>A0A166GL16_9AGAM</name>
<dbReference type="GO" id="GO:0016887">
    <property type="term" value="F:ATP hydrolysis activity"/>
    <property type="evidence" value="ECO:0007669"/>
    <property type="project" value="InterPro"/>
</dbReference>
<dbReference type="PANTHER" id="PTHR10763">
    <property type="entry name" value="CELL DIVISION CONTROL PROTEIN 6-RELATED"/>
    <property type="match status" value="1"/>
</dbReference>
<evidence type="ECO:0000256" key="3">
    <source>
        <dbReference type="SAM" id="MobiDB-lite"/>
    </source>
</evidence>
<accession>A0A166GL16</accession>
<dbReference type="Gene3D" id="3.40.50.300">
    <property type="entry name" value="P-loop containing nucleotide triphosphate hydrolases"/>
    <property type="match status" value="1"/>
</dbReference>
<keyword evidence="6" id="KW-1185">Reference proteome</keyword>
<evidence type="ECO:0000313" key="6">
    <source>
        <dbReference type="Proteomes" id="UP000076532"/>
    </source>
</evidence>
<keyword evidence="2" id="KW-0235">DNA replication</keyword>
<evidence type="ECO:0000259" key="4">
    <source>
        <dbReference type="SMART" id="SM00382"/>
    </source>
</evidence>
<reference evidence="5 6" key="1">
    <citation type="journal article" date="2016" name="Mol. Biol. Evol.">
        <title>Comparative Genomics of Early-Diverging Mushroom-Forming Fungi Provides Insights into the Origins of Lignocellulose Decay Capabilities.</title>
        <authorList>
            <person name="Nagy L.G."/>
            <person name="Riley R."/>
            <person name="Tritt A."/>
            <person name="Adam C."/>
            <person name="Daum C."/>
            <person name="Floudas D."/>
            <person name="Sun H."/>
            <person name="Yadav J.S."/>
            <person name="Pangilinan J."/>
            <person name="Larsson K.H."/>
            <person name="Matsuura K."/>
            <person name="Barry K."/>
            <person name="Labutti K."/>
            <person name="Kuo R."/>
            <person name="Ohm R.A."/>
            <person name="Bhattacharya S.S."/>
            <person name="Shirouzu T."/>
            <person name="Yoshinaga Y."/>
            <person name="Martin F.M."/>
            <person name="Grigoriev I.V."/>
            <person name="Hibbett D.S."/>
        </authorList>
    </citation>
    <scope>NUCLEOTIDE SEQUENCE [LARGE SCALE GENOMIC DNA]</scope>
    <source>
        <strain evidence="5 6">CBS 109695</strain>
    </source>
</reference>
<dbReference type="OrthoDB" id="1926878at2759"/>
<dbReference type="Pfam" id="PF22606">
    <property type="entry name" value="Cdc6-ORC-like_ATPase_lid"/>
    <property type="match status" value="1"/>
</dbReference>
<dbReference type="EMBL" id="KV417577">
    <property type="protein sequence ID" value="KZP17941.1"/>
    <property type="molecule type" value="Genomic_DNA"/>
</dbReference>
<dbReference type="InterPro" id="IPR027417">
    <property type="entry name" value="P-loop_NTPase"/>
</dbReference>
<evidence type="ECO:0000256" key="1">
    <source>
        <dbReference type="ARBA" id="ARBA00006184"/>
    </source>
</evidence>
<organism evidence="5 6">
    <name type="scientific">Athelia psychrophila</name>
    <dbReference type="NCBI Taxonomy" id="1759441"/>
    <lineage>
        <taxon>Eukaryota</taxon>
        <taxon>Fungi</taxon>
        <taxon>Dikarya</taxon>
        <taxon>Basidiomycota</taxon>
        <taxon>Agaricomycotina</taxon>
        <taxon>Agaricomycetes</taxon>
        <taxon>Agaricomycetidae</taxon>
        <taxon>Atheliales</taxon>
        <taxon>Atheliaceae</taxon>
        <taxon>Athelia</taxon>
    </lineage>
</organism>
<dbReference type="InterPro" id="IPR050311">
    <property type="entry name" value="ORC1/CDC6"/>
</dbReference>
<dbReference type="STRING" id="436010.A0A166GL16"/>
<dbReference type="SUPFAM" id="SSF52540">
    <property type="entry name" value="P-loop containing nucleoside triphosphate hydrolases"/>
    <property type="match status" value="1"/>
</dbReference>